<dbReference type="EMBL" id="CAESAO010000026">
    <property type="protein sequence ID" value="CAB4339650.1"/>
    <property type="molecule type" value="Genomic_DNA"/>
</dbReference>
<keyword evidence="1" id="KW-0472">Membrane</keyword>
<dbReference type="InterPro" id="IPR023346">
    <property type="entry name" value="Lysozyme-like_dom_sf"/>
</dbReference>
<keyword evidence="1" id="KW-0812">Transmembrane</keyword>
<organism evidence="4">
    <name type="scientific">freshwater metagenome</name>
    <dbReference type="NCBI Taxonomy" id="449393"/>
    <lineage>
        <taxon>unclassified sequences</taxon>
        <taxon>metagenomes</taxon>
        <taxon>ecological metagenomes</taxon>
    </lineage>
</organism>
<dbReference type="GO" id="GO:0006508">
    <property type="term" value="P:proteolysis"/>
    <property type="evidence" value="ECO:0007669"/>
    <property type="project" value="InterPro"/>
</dbReference>
<sequence>MRAGDESGQALILVVGAMAGLLIGASGLGMLARALGAHADHQRAADLAALAGARALVDAFPRAVEPHDSSRHLGASAYLQLARSVAQRTASRNGASRVSVRFSSGSLPDRVTVTVSDPIRVPGGGVVAGPVTAEAQLAAFALPIGDGEYPGPYAYRQGKPMRPDTALAFDRMAAEARRSGHMLTVVSGYRSNAEQAQLFAAHPDPKWVAPPGQSLHRLGTELDLGPPSAYGWLGANAKRFGFVQRYSWEAWHFGLIANPGSASVGFAPPGGGASSTVPSFVPAAYREPLRRAASRWSVGAALLAAQLQQESGFDPHSVSSAGAQGIAQFMPGTARSYGLSDPFDAPSAINAQAHLMHDLLRRFASVPLALAAYNAGPARVAACWCVPPIAETQAYVARIVAVARGAGVAAGSGEPPVRLVR</sequence>
<proteinExistence type="predicted"/>
<dbReference type="Gene3D" id="1.10.530.10">
    <property type="match status" value="1"/>
</dbReference>
<dbReference type="PANTHER" id="PTHR37423:SF2">
    <property type="entry name" value="MEMBRANE-BOUND LYTIC MUREIN TRANSGLYCOSYLASE C"/>
    <property type="match status" value="1"/>
</dbReference>
<dbReference type="InterPro" id="IPR003709">
    <property type="entry name" value="VanY-like_core_dom"/>
</dbReference>
<evidence type="ECO:0000313" key="4">
    <source>
        <dbReference type="EMBL" id="CAB4339650.1"/>
    </source>
</evidence>
<evidence type="ECO:0000259" key="2">
    <source>
        <dbReference type="Pfam" id="PF01464"/>
    </source>
</evidence>
<dbReference type="Pfam" id="PF02557">
    <property type="entry name" value="VanY"/>
    <property type="match status" value="1"/>
</dbReference>
<dbReference type="Pfam" id="PF01464">
    <property type="entry name" value="SLT"/>
    <property type="match status" value="1"/>
</dbReference>
<dbReference type="InterPro" id="IPR009045">
    <property type="entry name" value="Zn_M74/Hedgehog-like"/>
</dbReference>
<evidence type="ECO:0000256" key="1">
    <source>
        <dbReference type="SAM" id="Phobius"/>
    </source>
</evidence>
<feature type="domain" description="D-alanyl-D-alanine carboxypeptidase-like core" evidence="3">
    <location>
        <begin position="161"/>
        <end position="248"/>
    </location>
</feature>
<name>A0A6J5ZGU3_9ZZZZ</name>
<dbReference type="InterPro" id="IPR008258">
    <property type="entry name" value="Transglycosylase_SLT_dom_1"/>
</dbReference>
<keyword evidence="1" id="KW-1133">Transmembrane helix</keyword>
<dbReference type="PANTHER" id="PTHR37423">
    <property type="entry name" value="SOLUBLE LYTIC MUREIN TRANSGLYCOSYLASE-RELATED"/>
    <property type="match status" value="1"/>
</dbReference>
<dbReference type="SUPFAM" id="SSF55166">
    <property type="entry name" value="Hedgehog/DD-peptidase"/>
    <property type="match status" value="1"/>
</dbReference>
<dbReference type="GO" id="GO:0008233">
    <property type="term" value="F:peptidase activity"/>
    <property type="evidence" value="ECO:0007669"/>
    <property type="project" value="InterPro"/>
</dbReference>
<reference evidence="4" key="1">
    <citation type="submission" date="2020-05" db="EMBL/GenBank/DDBJ databases">
        <authorList>
            <person name="Chiriac C."/>
            <person name="Salcher M."/>
            <person name="Ghai R."/>
            <person name="Kavagutti S V."/>
        </authorList>
    </citation>
    <scope>NUCLEOTIDE SEQUENCE</scope>
</reference>
<protein>
    <submittedName>
        <fullName evidence="4">Unannotated protein</fullName>
    </submittedName>
</protein>
<feature type="domain" description="Transglycosylase SLT" evidence="2">
    <location>
        <begin position="290"/>
        <end position="381"/>
    </location>
</feature>
<accession>A0A6J5ZGU3</accession>
<dbReference type="AlphaFoldDB" id="A0A6J5ZGU3"/>
<dbReference type="Gene3D" id="3.30.1380.10">
    <property type="match status" value="1"/>
</dbReference>
<dbReference type="CDD" id="cd00254">
    <property type="entry name" value="LT-like"/>
    <property type="match status" value="1"/>
</dbReference>
<gene>
    <name evidence="4" type="ORF">UFOPK3522_00474</name>
</gene>
<dbReference type="SUPFAM" id="SSF53955">
    <property type="entry name" value="Lysozyme-like"/>
    <property type="match status" value="1"/>
</dbReference>
<feature type="transmembrane region" description="Helical" evidence="1">
    <location>
        <begin position="12"/>
        <end position="32"/>
    </location>
</feature>
<evidence type="ECO:0000259" key="3">
    <source>
        <dbReference type="Pfam" id="PF02557"/>
    </source>
</evidence>